<evidence type="ECO:0000313" key="6">
    <source>
        <dbReference type="EMBL" id="STD83963.1"/>
    </source>
</evidence>
<dbReference type="RefSeq" id="WP_060815052.1">
    <property type="nucleotide sequence ID" value="NZ_JBHULA010000031.1"/>
</dbReference>
<evidence type="ECO:0000256" key="3">
    <source>
        <dbReference type="ARBA" id="ARBA00022741"/>
    </source>
</evidence>
<keyword evidence="4" id="KW-0067">ATP-binding</keyword>
<evidence type="ECO:0000259" key="5">
    <source>
        <dbReference type="PROSITE" id="PS50893"/>
    </source>
</evidence>
<feature type="domain" description="ABC transporter" evidence="5">
    <location>
        <begin position="4"/>
        <end position="232"/>
    </location>
</feature>
<dbReference type="PANTHER" id="PTHR42711:SF5">
    <property type="entry name" value="ABC TRANSPORTER ATP-BINDING PROTEIN NATA"/>
    <property type="match status" value="1"/>
</dbReference>
<dbReference type="Gene3D" id="3.40.50.300">
    <property type="entry name" value="P-loop containing nucleotide triphosphate hydrolases"/>
    <property type="match status" value="1"/>
</dbReference>
<dbReference type="OrthoDB" id="9804819at2"/>
<dbReference type="InterPro" id="IPR003439">
    <property type="entry name" value="ABC_transporter-like_ATP-bd"/>
</dbReference>
<dbReference type="InterPro" id="IPR027417">
    <property type="entry name" value="P-loop_NTPase"/>
</dbReference>
<dbReference type="InterPro" id="IPR017871">
    <property type="entry name" value="ABC_transporter-like_CS"/>
</dbReference>
<evidence type="ECO:0000256" key="2">
    <source>
        <dbReference type="ARBA" id="ARBA00022448"/>
    </source>
</evidence>
<keyword evidence="2" id="KW-0813">Transport</keyword>
<organism evidence="6 7">
    <name type="scientific">Enterococcus gallinarum</name>
    <dbReference type="NCBI Taxonomy" id="1353"/>
    <lineage>
        <taxon>Bacteria</taxon>
        <taxon>Bacillati</taxon>
        <taxon>Bacillota</taxon>
        <taxon>Bacilli</taxon>
        <taxon>Lactobacillales</taxon>
        <taxon>Enterococcaceae</taxon>
        <taxon>Enterococcus</taxon>
    </lineage>
</organism>
<dbReference type="PROSITE" id="PS50893">
    <property type="entry name" value="ABC_TRANSPORTER_2"/>
    <property type="match status" value="1"/>
</dbReference>
<dbReference type="EMBL" id="UFYW01000001">
    <property type="protein sequence ID" value="STD83963.1"/>
    <property type="molecule type" value="Genomic_DNA"/>
</dbReference>
<dbReference type="Pfam" id="PF00005">
    <property type="entry name" value="ABC_tran"/>
    <property type="match status" value="1"/>
</dbReference>
<dbReference type="PANTHER" id="PTHR42711">
    <property type="entry name" value="ABC TRANSPORTER ATP-BINDING PROTEIN"/>
    <property type="match status" value="1"/>
</dbReference>
<dbReference type="Proteomes" id="UP000254807">
    <property type="component" value="Unassembled WGS sequence"/>
</dbReference>
<protein>
    <submittedName>
        <fullName evidence="6">ABC superfamily ATP binding cassette transporter, ABC protein</fullName>
        <ecNumber evidence="6">3.6.3.-</ecNumber>
    </submittedName>
</protein>
<dbReference type="GO" id="GO:0016887">
    <property type="term" value="F:ATP hydrolysis activity"/>
    <property type="evidence" value="ECO:0007669"/>
    <property type="project" value="InterPro"/>
</dbReference>
<comment type="similarity">
    <text evidence="1">Belongs to the ABC transporter superfamily.</text>
</comment>
<dbReference type="SUPFAM" id="SSF52540">
    <property type="entry name" value="P-loop containing nucleoside triphosphate hydrolases"/>
    <property type="match status" value="1"/>
</dbReference>
<accession>A0A376H0Z6</accession>
<dbReference type="InterPro" id="IPR003593">
    <property type="entry name" value="AAA+_ATPase"/>
</dbReference>
<gene>
    <name evidence="6" type="primary">drrA_2</name>
    <name evidence="6" type="ORF">NCTC12360_02481</name>
</gene>
<reference evidence="6 7" key="1">
    <citation type="submission" date="2018-06" db="EMBL/GenBank/DDBJ databases">
        <authorList>
            <consortium name="Pathogen Informatics"/>
            <person name="Doyle S."/>
        </authorList>
    </citation>
    <scope>NUCLEOTIDE SEQUENCE [LARGE SCALE GENOMIC DNA]</scope>
    <source>
        <strain evidence="6 7">NCTC12360</strain>
    </source>
</reference>
<dbReference type="PROSITE" id="PS00211">
    <property type="entry name" value="ABC_TRANSPORTER_1"/>
    <property type="match status" value="1"/>
</dbReference>
<keyword evidence="7" id="KW-1185">Reference proteome</keyword>
<dbReference type="InterPro" id="IPR050763">
    <property type="entry name" value="ABC_transporter_ATP-binding"/>
</dbReference>
<dbReference type="EC" id="3.6.3.-" evidence="6"/>
<sequence>MKAITVDHLTKTYGDLDVLKGITLEIKKGEIFTLLGENGAGKSTLINILTTLAKPTSGNATILGLDLQNDSDQVRDVISLNSQSITLDDEFTGFENLKLIGALLDIPHLRRKIDTLSERLHLVDFLYKKVATYSGGMKRRLDIAVSLLPDKEILFLDEPTTGVDPKNRLEIWQLILQLKAEGKTIFLTTQYLDEADRLADRIAFINDGKISLIGTPQELKKQARDLHKVIVLKKAIDQATSLLNESAIHYTVENDTIILARNDLKESMMKLLQNDIDILTTAPIELSLEEIFLDATGKED</sequence>
<dbReference type="AlphaFoldDB" id="A0A376H0Z6"/>
<evidence type="ECO:0000256" key="4">
    <source>
        <dbReference type="ARBA" id="ARBA00022840"/>
    </source>
</evidence>
<keyword evidence="3" id="KW-0547">Nucleotide-binding</keyword>
<proteinExistence type="inferred from homology"/>
<name>A0A376H0Z6_ENTGA</name>
<evidence type="ECO:0000256" key="1">
    <source>
        <dbReference type="ARBA" id="ARBA00005417"/>
    </source>
</evidence>
<dbReference type="SMART" id="SM00382">
    <property type="entry name" value="AAA"/>
    <property type="match status" value="1"/>
</dbReference>
<evidence type="ECO:0000313" key="7">
    <source>
        <dbReference type="Proteomes" id="UP000254807"/>
    </source>
</evidence>
<keyword evidence="6" id="KW-0378">Hydrolase</keyword>
<dbReference type="GO" id="GO:0005524">
    <property type="term" value="F:ATP binding"/>
    <property type="evidence" value="ECO:0007669"/>
    <property type="project" value="UniProtKB-KW"/>
</dbReference>